<dbReference type="Pfam" id="PF12680">
    <property type="entry name" value="SnoaL_2"/>
    <property type="match status" value="1"/>
</dbReference>
<keyword evidence="3" id="KW-1185">Reference proteome</keyword>
<feature type="domain" description="SnoaL-like" evidence="1">
    <location>
        <begin position="29"/>
        <end position="122"/>
    </location>
</feature>
<dbReference type="RefSeq" id="WP_387251139.1">
    <property type="nucleotide sequence ID" value="NZ_JBIALX010000004.1"/>
</dbReference>
<name>A0ABW6NKY1_9NOCA</name>
<dbReference type="Proteomes" id="UP001601521">
    <property type="component" value="Unassembled WGS sequence"/>
</dbReference>
<dbReference type="SUPFAM" id="SSF54427">
    <property type="entry name" value="NTF2-like"/>
    <property type="match status" value="1"/>
</dbReference>
<dbReference type="EMBL" id="JBIALX010000004">
    <property type="protein sequence ID" value="MFF0454304.1"/>
    <property type="molecule type" value="Genomic_DNA"/>
</dbReference>
<dbReference type="Gene3D" id="3.10.450.50">
    <property type="match status" value="1"/>
</dbReference>
<gene>
    <name evidence="2" type="ORF">ACFYTH_13135</name>
</gene>
<reference evidence="2 3" key="1">
    <citation type="submission" date="2024-10" db="EMBL/GenBank/DDBJ databases">
        <title>The Natural Products Discovery Center: Release of the First 8490 Sequenced Strains for Exploring Actinobacteria Biosynthetic Diversity.</title>
        <authorList>
            <person name="Kalkreuter E."/>
            <person name="Kautsar S.A."/>
            <person name="Yang D."/>
            <person name="Bader C.D."/>
            <person name="Teijaro C.N."/>
            <person name="Fluegel L."/>
            <person name="Davis C.M."/>
            <person name="Simpson J.R."/>
            <person name="Lauterbach L."/>
            <person name="Steele A.D."/>
            <person name="Gui C."/>
            <person name="Meng S."/>
            <person name="Li G."/>
            <person name="Viehrig K."/>
            <person name="Ye F."/>
            <person name="Su P."/>
            <person name="Kiefer A.F."/>
            <person name="Nichols A."/>
            <person name="Cepeda A.J."/>
            <person name="Yan W."/>
            <person name="Fan B."/>
            <person name="Jiang Y."/>
            <person name="Adhikari A."/>
            <person name="Zheng C.-J."/>
            <person name="Schuster L."/>
            <person name="Cowan T.M."/>
            <person name="Smanski M.J."/>
            <person name="Chevrette M.G."/>
            <person name="De Carvalho L.P.S."/>
            <person name="Shen B."/>
        </authorList>
    </citation>
    <scope>NUCLEOTIDE SEQUENCE [LARGE SCALE GENOMIC DNA]</scope>
    <source>
        <strain evidence="2 3">NPDC004550</strain>
    </source>
</reference>
<dbReference type="InterPro" id="IPR037401">
    <property type="entry name" value="SnoaL-like"/>
</dbReference>
<evidence type="ECO:0000259" key="1">
    <source>
        <dbReference type="Pfam" id="PF12680"/>
    </source>
</evidence>
<evidence type="ECO:0000313" key="3">
    <source>
        <dbReference type="Proteomes" id="UP001601521"/>
    </source>
</evidence>
<proteinExistence type="predicted"/>
<protein>
    <submittedName>
        <fullName evidence="2">Nuclear transport factor 2 family protein</fullName>
    </submittedName>
</protein>
<sequence length="167" mass="18221">MTPVENTASPLHRPPDISAFAADIERITNDGLVDELLALFAPDAVADWIMDGAHDSHHGIAAIRAATTELVAVGKALGLHVRKTVQCADRDSIVLTWTGGFGASDRQLGTEIWTFRDGLVVRQQMYSYLDVRAGASPLAGLRLLTVSPKVVAALLKYRRRNHTLLRR</sequence>
<dbReference type="InterPro" id="IPR032710">
    <property type="entry name" value="NTF2-like_dom_sf"/>
</dbReference>
<evidence type="ECO:0000313" key="2">
    <source>
        <dbReference type="EMBL" id="MFF0454304.1"/>
    </source>
</evidence>
<comment type="caution">
    <text evidence="2">The sequence shown here is derived from an EMBL/GenBank/DDBJ whole genome shotgun (WGS) entry which is preliminary data.</text>
</comment>
<accession>A0ABW6NKY1</accession>
<organism evidence="2 3">
    <name type="scientific">Nocardia africana</name>
    <dbReference type="NCBI Taxonomy" id="134964"/>
    <lineage>
        <taxon>Bacteria</taxon>
        <taxon>Bacillati</taxon>
        <taxon>Actinomycetota</taxon>
        <taxon>Actinomycetes</taxon>
        <taxon>Mycobacteriales</taxon>
        <taxon>Nocardiaceae</taxon>
        <taxon>Nocardia</taxon>
    </lineage>
</organism>